<dbReference type="Bgee" id="ENSPREG00000020440">
    <property type="expression patterns" value="Expressed in caudal fin and 1 other cell type or tissue"/>
</dbReference>
<dbReference type="STRING" id="8081.ENSPREP00000030172"/>
<dbReference type="Gene3D" id="3.40.50.300">
    <property type="entry name" value="P-loop containing nucleotide triphosphate hydrolases"/>
    <property type="match status" value="3"/>
</dbReference>
<reference evidence="6" key="1">
    <citation type="submission" date="2013-11" db="EMBL/GenBank/DDBJ databases">
        <title>The genomic landscape of the Guanapo guppy.</title>
        <authorList>
            <person name="Kuenstner A."/>
            <person name="Dreyer C."/>
        </authorList>
    </citation>
    <scope>NUCLEOTIDE SEQUENCE</scope>
    <source>
        <strain evidence="6">Guanapo</strain>
    </source>
</reference>
<dbReference type="InterPro" id="IPR027417">
    <property type="entry name" value="P-loop_NTPase"/>
</dbReference>
<accession>A0A3P9Q7M3</accession>
<dbReference type="PANTHER" id="PTHR10903:SF107">
    <property type="entry name" value="GTPASE IMAP FAMILY MEMBER 4-LIKE-RELATED"/>
    <property type="match status" value="1"/>
</dbReference>
<keyword evidence="6" id="KW-1185">Reference proteome</keyword>
<dbReference type="InterPro" id="IPR006703">
    <property type="entry name" value="G_AIG1"/>
</dbReference>
<dbReference type="Ensembl" id="ENSPRET00000030514.1">
    <property type="protein sequence ID" value="ENSPREP00000030172.1"/>
    <property type="gene ID" value="ENSPREG00000020440.1"/>
</dbReference>
<dbReference type="Proteomes" id="UP000242638">
    <property type="component" value="Unassembled WGS sequence"/>
</dbReference>
<dbReference type="PROSITE" id="PS51720">
    <property type="entry name" value="G_AIG1"/>
    <property type="match status" value="3"/>
</dbReference>
<evidence type="ECO:0000256" key="1">
    <source>
        <dbReference type="ARBA" id="ARBA00008535"/>
    </source>
</evidence>
<dbReference type="FunFam" id="3.40.50.300:FF:001809">
    <property type="entry name" value="Si:ch1073-365p7.2"/>
    <property type="match status" value="3"/>
</dbReference>
<evidence type="ECO:0000259" key="4">
    <source>
        <dbReference type="PROSITE" id="PS51720"/>
    </source>
</evidence>
<dbReference type="Pfam" id="PF04548">
    <property type="entry name" value="AIG1"/>
    <property type="match status" value="3"/>
</dbReference>
<dbReference type="SUPFAM" id="SSF52540">
    <property type="entry name" value="P-loop containing nucleoside triphosphate hydrolases"/>
    <property type="match status" value="3"/>
</dbReference>
<feature type="domain" description="AIG1-type G" evidence="4">
    <location>
        <begin position="487"/>
        <end position="682"/>
    </location>
</feature>
<reference evidence="5" key="3">
    <citation type="submission" date="2025-09" db="UniProtKB">
        <authorList>
            <consortium name="Ensembl"/>
        </authorList>
    </citation>
    <scope>IDENTIFICATION</scope>
    <source>
        <strain evidence="5">Guanapo</strain>
    </source>
</reference>
<evidence type="ECO:0000313" key="5">
    <source>
        <dbReference type="Ensembl" id="ENSPREP00000030172.1"/>
    </source>
</evidence>
<keyword evidence="3" id="KW-0342">GTP-binding</keyword>
<sequence length="867" mass="98485">MLDFLPFSLEGTGSATLPEKRIILIGGRWGGKSWSGNTILRGESFECGRARTMKVEVKHGEVEGSRLTMVDTPGWSSSLSLTDIPEGEKQSFKLYPSKCLPGPHVFLLVVPIDTAFSREQRTTLEEHMKLLGERVWRFIMVLFTCGDYLGEKTIEQHIESEGDSLKWLVGKCGNRYHVFNNKDKHDLCQVSGLLEKMDEMMVNNRGAFYKIDEQTLLVITRKQEDVARSAKERRTKAEEQRQQRMKLIPEKKSIPKLQIILLGSRNAGKTSVGNTLFGLKEQEDGKRTAKSLIRKGFVGKTDVTLVDTPGWWKGFHAHDTPEAIKEEIISSMFLCVPGPHIFLLVIDADASFHNRNLKAATSHLELLGDGLVWKHTVIVFTRGDWLGAKSIEEYIEGEGEALRSLVDLCENRYHVINNKNASDRGQITELMEKITETLAENSWNYFAPDQQLRVDIEERRKRVEEAAMLRQKQVKAMRSSTGSRKRLDMLRVLLLGQKSSGKSATGNTILGKEVFVTCQNEECKVENGTADGRQVTVIDTPGWWRDSSRWTEEADKEMVRVASPSGVHAVLLVVPLNPTFRDPDRVAVEEHMKLFDIRIWKHTIVVFTYGDKLADRSIEEHIEREPQALRWLVDQCENRYHSINNMKKRDKTQVAELFEKIEEIVAGNGGQLFCPDMEETHQRISEKAHRKQLKNVLKRRLASEYQRRELELLLGFKGTLLELQADLRASMGTTKSKSPIADMTNLTAMFTGQWMTDQKKKQKELDSKINQEIERLDKEVLKSSNVLQSSMDVLFPELADHGTTQSIVCSSSDPKVSSSNFNKVLGWLANLHVTTNLDNQLTVNFSDTSGYRSVLSIDYDNDSIVNE</sequence>
<keyword evidence="2" id="KW-0547">Nucleotide-binding</keyword>
<feature type="domain" description="AIG1-type G" evidence="4">
    <location>
        <begin position="254"/>
        <end position="455"/>
    </location>
</feature>
<proteinExistence type="inferred from homology"/>
<reference evidence="5" key="2">
    <citation type="submission" date="2025-08" db="UniProtKB">
        <authorList>
            <consortium name="Ensembl"/>
        </authorList>
    </citation>
    <scope>IDENTIFICATION</scope>
    <source>
        <strain evidence="5">Guanapo</strain>
    </source>
</reference>
<organism evidence="5 6">
    <name type="scientific">Poecilia reticulata</name>
    <name type="common">Guppy</name>
    <name type="synonym">Acanthophacelus reticulatus</name>
    <dbReference type="NCBI Taxonomy" id="8081"/>
    <lineage>
        <taxon>Eukaryota</taxon>
        <taxon>Metazoa</taxon>
        <taxon>Chordata</taxon>
        <taxon>Craniata</taxon>
        <taxon>Vertebrata</taxon>
        <taxon>Euteleostomi</taxon>
        <taxon>Actinopterygii</taxon>
        <taxon>Neopterygii</taxon>
        <taxon>Teleostei</taxon>
        <taxon>Neoteleostei</taxon>
        <taxon>Acanthomorphata</taxon>
        <taxon>Ovalentaria</taxon>
        <taxon>Atherinomorphae</taxon>
        <taxon>Cyprinodontiformes</taxon>
        <taxon>Poeciliidae</taxon>
        <taxon>Poeciliinae</taxon>
        <taxon>Poecilia</taxon>
    </lineage>
</organism>
<name>A0A3P9Q7M3_POERE</name>
<dbReference type="AlphaFoldDB" id="A0A3P9Q7M3"/>
<evidence type="ECO:0000256" key="3">
    <source>
        <dbReference type="ARBA" id="ARBA00023134"/>
    </source>
</evidence>
<dbReference type="GO" id="GO:0005525">
    <property type="term" value="F:GTP binding"/>
    <property type="evidence" value="ECO:0007669"/>
    <property type="project" value="UniProtKB-KW"/>
</dbReference>
<protein>
    <submittedName>
        <fullName evidence="5">GTPase IMAP family member 8-like</fullName>
    </submittedName>
</protein>
<comment type="similarity">
    <text evidence="1">Belongs to the TRAFAC class TrmE-Era-EngA-EngB-Septin-like GTPase superfamily. AIG1/Toc34/Toc159-like paraseptin GTPase family. IAN subfamily.</text>
</comment>
<dbReference type="GeneTree" id="ENSGT00940000162556"/>
<dbReference type="OMA" id="LCENRYH"/>
<dbReference type="PANTHER" id="PTHR10903">
    <property type="entry name" value="GTPASE, IMAP FAMILY MEMBER-RELATED"/>
    <property type="match status" value="1"/>
</dbReference>
<evidence type="ECO:0000313" key="6">
    <source>
        <dbReference type="Proteomes" id="UP000242638"/>
    </source>
</evidence>
<feature type="domain" description="AIG1-type G" evidence="4">
    <location>
        <begin position="17"/>
        <end position="218"/>
    </location>
</feature>
<evidence type="ECO:0000256" key="2">
    <source>
        <dbReference type="ARBA" id="ARBA00022741"/>
    </source>
</evidence>
<dbReference type="InterPro" id="IPR045058">
    <property type="entry name" value="GIMA/IAN/Toc"/>
</dbReference>